<dbReference type="Gene3D" id="3.40.190.290">
    <property type="match status" value="1"/>
</dbReference>
<dbReference type="Gene3D" id="1.10.10.10">
    <property type="entry name" value="Winged helix-like DNA-binding domain superfamily/Winged helix DNA-binding domain"/>
    <property type="match status" value="1"/>
</dbReference>
<dbReference type="OrthoDB" id="9803735at2"/>
<dbReference type="InterPro" id="IPR036388">
    <property type="entry name" value="WH-like_DNA-bd_sf"/>
</dbReference>
<evidence type="ECO:0000313" key="6">
    <source>
        <dbReference type="EMBL" id="GAE31457.1"/>
    </source>
</evidence>
<keyword evidence="3" id="KW-0238">DNA-binding</keyword>
<comment type="caution">
    <text evidence="6">The sequence shown here is derived from an EMBL/GenBank/DDBJ whole genome shotgun (WGS) entry which is preliminary data.</text>
</comment>
<gene>
    <name evidence="6" type="ORF">JCM9152_2928</name>
</gene>
<dbReference type="Proteomes" id="UP000018895">
    <property type="component" value="Unassembled WGS sequence"/>
</dbReference>
<dbReference type="SUPFAM" id="SSF53850">
    <property type="entry name" value="Periplasmic binding protein-like II"/>
    <property type="match status" value="1"/>
</dbReference>
<name>W4QHU8_9BACI</name>
<dbReference type="PROSITE" id="PS50931">
    <property type="entry name" value="HTH_LYSR"/>
    <property type="match status" value="1"/>
</dbReference>
<dbReference type="InterPro" id="IPR036390">
    <property type="entry name" value="WH_DNA-bd_sf"/>
</dbReference>
<evidence type="ECO:0000313" key="7">
    <source>
        <dbReference type="Proteomes" id="UP000018895"/>
    </source>
</evidence>
<dbReference type="Pfam" id="PF03466">
    <property type="entry name" value="LysR_substrate"/>
    <property type="match status" value="1"/>
</dbReference>
<dbReference type="PANTHER" id="PTHR30126:SF100">
    <property type="entry name" value="LYSR-FAMILY TRANSCRIPTIONAL REGULATOR"/>
    <property type="match status" value="1"/>
</dbReference>
<protein>
    <submittedName>
        <fullName evidence="6">Transcriptional regulator</fullName>
    </submittedName>
</protein>
<dbReference type="SUPFAM" id="SSF46785">
    <property type="entry name" value="Winged helix' DNA-binding domain"/>
    <property type="match status" value="1"/>
</dbReference>
<dbReference type="InterPro" id="IPR005119">
    <property type="entry name" value="LysR_subst-bd"/>
</dbReference>
<dbReference type="InterPro" id="IPR000847">
    <property type="entry name" value="LysR_HTH_N"/>
</dbReference>
<dbReference type="CDD" id="cd05466">
    <property type="entry name" value="PBP2_LTTR_substrate"/>
    <property type="match status" value="1"/>
</dbReference>
<dbReference type="PANTHER" id="PTHR30126">
    <property type="entry name" value="HTH-TYPE TRANSCRIPTIONAL REGULATOR"/>
    <property type="match status" value="1"/>
</dbReference>
<dbReference type="PRINTS" id="PR00039">
    <property type="entry name" value="HTHLYSR"/>
</dbReference>
<feature type="domain" description="HTH lysR-type" evidence="5">
    <location>
        <begin position="1"/>
        <end position="58"/>
    </location>
</feature>
<dbReference type="AlphaFoldDB" id="W4QHU8"/>
<dbReference type="RefSeq" id="WP_035345132.1">
    <property type="nucleotide sequence ID" value="NZ_BAUU01000020.1"/>
</dbReference>
<sequence>MEIKQLITFIDASESLNFTKTAKKLNFAQSSVTAQIKTLEKELGSPLFERLGKRIILTETGKLFKDYAENIVTLSHQAKMVVENHSKVSGTLIIGAQESQCTYRLPPILKTFKKSFPQVKMVFKPVHSNEAGRDDLIHGKLDIAFIMDSLTKNKNFTIMPLLKEDLVLIASPEHQIAHKDYVTPEDLTKETLLLTETGCSYRSALEDLFSLSKLDPLDKIEFVSIEALKQCIVAGLGVALLPRMAVEKELNQGIVSEIIWKGQVRNIYTQLAWHNDKTLSAPLSAFIDMTKKHFGMT</sequence>
<dbReference type="Pfam" id="PF00126">
    <property type="entry name" value="HTH_1"/>
    <property type="match status" value="1"/>
</dbReference>
<dbReference type="GO" id="GO:0000976">
    <property type="term" value="F:transcription cis-regulatory region binding"/>
    <property type="evidence" value="ECO:0007669"/>
    <property type="project" value="TreeGrafter"/>
</dbReference>
<accession>W4QHU8</accession>
<evidence type="ECO:0000256" key="4">
    <source>
        <dbReference type="ARBA" id="ARBA00023163"/>
    </source>
</evidence>
<keyword evidence="7" id="KW-1185">Reference proteome</keyword>
<evidence type="ECO:0000256" key="3">
    <source>
        <dbReference type="ARBA" id="ARBA00023125"/>
    </source>
</evidence>
<dbReference type="EMBL" id="BAUU01000020">
    <property type="protein sequence ID" value="GAE31457.1"/>
    <property type="molecule type" value="Genomic_DNA"/>
</dbReference>
<evidence type="ECO:0000256" key="1">
    <source>
        <dbReference type="ARBA" id="ARBA00009437"/>
    </source>
</evidence>
<dbReference type="GO" id="GO:0003700">
    <property type="term" value="F:DNA-binding transcription factor activity"/>
    <property type="evidence" value="ECO:0007669"/>
    <property type="project" value="InterPro"/>
</dbReference>
<reference evidence="6" key="1">
    <citation type="journal article" date="2014" name="Genome Announc.">
        <title>Draft Genome Sequences of Three Alkaliphilic Bacillus Strains, Bacillus wakoensis JCM 9140T, Bacillus akibai JCM 9157T, and Bacillus hemicellulosilyticus JCM 9152T.</title>
        <authorList>
            <person name="Yuki M."/>
            <person name="Oshima K."/>
            <person name="Suda W."/>
            <person name="Oshida Y."/>
            <person name="Kitamura K."/>
            <person name="Iida T."/>
            <person name="Hattori M."/>
            <person name="Ohkuma M."/>
        </authorList>
    </citation>
    <scope>NUCLEOTIDE SEQUENCE [LARGE SCALE GENOMIC DNA]</scope>
    <source>
        <strain evidence="6">JCM 9152</strain>
    </source>
</reference>
<comment type="similarity">
    <text evidence="1">Belongs to the LysR transcriptional regulatory family.</text>
</comment>
<organism evidence="6 7">
    <name type="scientific">Halalkalibacter hemicellulosilyticusJCM 9152</name>
    <dbReference type="NCBI Taxonomy" id="1236971"/>
    <lineage>
        <taxon>Bacteria</taxon>
        <taxon>Bacillati</taxon>
        <taxon>Bacillota</taxon>
        <taxon>Bacilli</taxon>
        <taxon>Bacillales</taxon>
        <taxon>Bacillaceae</taxon>
        <taxon>Halalkalibacter</taxon>
    </lineage>
</organism>
<keyword evidence="4" id="KW-0804">Transcription</keyword>
<evidence type="ECO:0000259" key="5">
    <source>
        <dbReference type="PROSITE" id="PS50931"/>
    </source>
</evidence>
<keyword evidence="2" id="KW-0805">Transcription regulation</keyword>
<evidence type="ECO:0000256" key="2">
    <source>
        <dbReference type="ARBA" id="ARBA00023015"/>
    </source>
</evidence>
<proteinExistence type="inferred from homology"/>